<protein>
    <submittedName>
        <fullName evidence="1">Uncharacterized protein</fullName>
    </submittedName>
</protein>
<gene>
    <name evidence="1" type="ORF">GCM10022250_06400</name>
</gene>
<keyword evidence="2" id="KW-1185">Reference proteome</keyword>
<dbReference type="Proteomes" id="UP001501333">
    <property type="component" value="Unassembled WGS sequence"/>
</dbReference>
<comment type="caution">
    <text evidence="1">The sequence shown here is derived from an EMBL/GenBank/DDBJ whole genome shotgun (WGS) entry which is preliminary data.</text>
</comment>
<proteinExistence type="predicted"/>
<evidence type="ECO:0000313" key="2">
    <source>
        <dbReference type="Proteomes" id="UP001501333"/>
    </source>
</evidence>
<reference evidence="2" key="1">
    <citation type="journal article" date="2019" name="Int. J. Syst. Evol. Microbiol.">
        <title>The Global Catalogue of Microorganisms (GCM) 10K type strain sequencing project: providing services to taxonomists for standard genome sequencing and annotation.</title>
        <authorList>
            <consortium name="The Broad Institute Genomics Platform"/>
            <consortium name="The Broad Institute Genome Sequencing Center for Infectious Disease"/>
            <person name="Wu L."/>
            <person name="Ma J."/>
        </authorList>
    </citation>
    <scope>NUCLEOTIDE SEQUENCE [LARGE SCALE GENOMIC DNA]</scope>
    <source>
        <strain evidence="2">JCM 17386</strain>
    </source>
</reference>
<dbReference type="EMBL" id="BAABAO010000003">
    <property type="protein sequence ID" value="GAA4123047.1"/>
    <property type="molecule type" value="Genomic_DNA"/>
</dbReference>
<accession>A0ABP7XPN7</accession>
<organism evidence="1 2">
    <name type="scientific">Flavobacterium chungbukense</name>
    <dbReference type="NCBI Taxonomy" id="877464"/>
    <lineage>
        <taxon>Bacteria</taxon>
        <taxon>Pseudomonadati</taxon>
        <taxon>Bacteroidota</taxon>
        <taxon>Flavobacteriia</taxon>
        <taxon>Flavobacteriales</taxon>
        <taxon>Flavobacteriaceae</taxon>
        <taxon>Flavobacterium</taxon>
    </lineage>
</organism>
<sequence>MFYNSKTIMEKTIIIKPNAKTVSVLKKMVDLKEEHRKEVIARLKKK</sequence>
<name>A0ABP7XPN7_9FLAO</name>
<evidence type="ECO:0000313" key="1">
    <source>
        <dbReference type="EMBL" id="GAA4123047.1"/>
    </source>
</evidence>